<name>A0A5N5SPH0_9CRUS</name>
<evidence type="ECO:0000313" key="3">
    <source>
        <dbReference type="EMBL" id="KAB7495499.1"/>
    </source>
</evidence>
<feature type="domain" description="Phosphatidic acid phosphatase type 2/haloperoxidase" evidence="2">
    <location>
        <begin position="48"/>
        <end position="156"/>
    </location>
</feature>
<dbReference type="GO" id="GO:0042392">
    <property type="term" value="F:sphingosine-1-phosphate phosphatase activity"/>
    <property type="evidence" value="ECO:0007669"/>
    <property type="project" value="TreeGrafter"/>
</dbReference>
<dbReference type="SUPFAM" id="SSF48317">
    <property type="entry name" value="Acid phosphatase/Vanadium-dependent haloperoxidase"/>
    <property type="match status" value="1"/>
</dbReference>
<keyword evidence="4" id="KW-1185">Reference proteome</keyword>
<dbReference type="PANTHER" id="PTHR14969:SF13">
    <property type="entry name" value="AT30094P"/>
    <property type="match status" value="1"/>
</dbReference>
<dbReference type="Pfam" id="PF01569">
    <property type="entry name" value="PAP2"/>
    <property type="match status" value="1"/>
</dbReference>
<dbReference type="Proteomes" id="UP000326759">
    <property type="component" value="Unassembled WGS sequence"/>
</dbReference>
<evidence type="ECO:0000259" key="2">
    <source>
        <dbReference type="SMART" id="SM00014"/>
    </source>
</evidence>
<accession>A0A5N5SPH0</accession>
<evidence type="ECO:0000256" key="1">
    <source>
        <dbReference type="SAM" id="Phobius"/>
    </source>
</evidence>
<keyword evidence="1" id="KW-1133">Transmembrane helix</keyword>
<protein>
    <submittedName>
        <fullName evidence="3">Phospholipid phosphatase 6</fullName>
    </submittedName>
</protein>
<feature type="transmembrane region" description="Helical" evidence="1">
    <location>
        <begin position="112"/>
        <end position="132"/>
    </location>
</feature>
<gene>
    <name evidence="3" type="primary">plpp6</name>
    <name evidence="3" type="ORF">Anas_12633</name>
</gene>
<dbReference type="AlphaFoldDB" id="A0A5N5SPH0"/>
<dbReference type="PANTHER" id="PTHR14969">
    <property type="entry name" value="SPHINGOSINE-1-PHOSPHATE PHOSPHOHYDROLASE"/>
    <property type="match status" value="1"/>
</dbReference>
<keyword evidence="1" id="KW-0812">Transmembrane</keyword>
<sequence>MKICFKYTIGYKMSHTTLKRDVHPVLKTLLNWDVEVSKKFVKFVDMNFGPITLLIDVAMTAVVKASARRRRPFDNPNDMFATFAMDKFSFPSGHSSRAVMLFFLLLRQYYLIFPLPIVMLLWCSAICLSRVLMRRHHILDVLGGAFIGWFEAVFISNFIWLSNDTCNSLVNFFFSTK</sequence>
<comment type="caution">
    <text evidence="3">The sequence shown here is derived from an EMBL/GenBank/DDBJ whole genome shotgun (WGS) entry which is preliminary data.</text>
</comment>
<organism evidence="3 4">
    <name type="scientific">Armadillidium nasatum</name>
    <dbReference type="NCBI Taxonomy" id="96803"/>
    <lineage>
        <taxon>Eukaryota</taxon>
        <taxon>Metazoa</taxon>
        <taxon>Ecdysozoa</taxon>
        <taxon>Arthropoda</taxon>
        <taxon>Crustacea</taxon>
        <taxon>Multicrustacea</taxon>
        <taxon>Malacostraca</taxon>
        <taxon>Eumalacostraca</taxon>
        <taxon>Peracarida</taxon>
        <taxon>Isopoda</taxon>
        <taxon>Oniscidea</taxon>
        <taxon>Crinocheta</taxon>
        <taxon>Armadillidiidae</taxon>
        <taxon>Armadillidium</taxon>
    </lineage>
</organism>
<dbReference type="InterPro" id="IPR036938">
    <property type="entry name" value="PAP2/HPO_sf"/>
</dbReference>
<dbReference type="Gene3D" id="1.20.144.10">
    <property type="entry name" value="Phosphatidic acid phosphatase type 2/haloperoxidase"/>
    <property type="match status" value="1"/>
</dbReference>
<reference evidence="3 4" key="1">
    <citation type="journal article" date="2019" name="PLoS Biol.">
        <title>Sex chromosomes control vertical transmission of feminizing Wolbachia symbionts in an isopod.</title>
        <authorList>
            <person name="Becking T."/>
            <person name="Chebbi M.A."/>
            <person name="Giraud I."/>
            <person name="Moumen B."/>
            <person name="Laverre T."/>
            <person name="Caubet Y."/>
            <person name="Peccoud J."/>
            <person name="Gilbert C."/>
            <person name="Cordaux R."/>
        </authorList>
    </citation>
    <scope>NUCLEOTIDE SEQUENCE [LARGE SCALE GENOMIC DNA]</scope>
    <source>
        <strain evidence="3">ANa2</strain>
        <tissue evidence="3">Whole body excluding digestive tract and cuticle</tissue>
    </source>
</reference>
<dbReference type="InterPro" id="IPR000326">
    <property type="entry name" value="PAP2/HPO"/>
</dbReference>
<dbReference type="EMBL" id="SEYY01022518">
    <property type="protein sequence ID" value="KAB7495499.1"/>
    <property type="molecule type" value="Genomic_DNA"/>
</dbReference>
<proteinExistence type="predicted"/>
<evidence type="ECO:0000313" key="4">
    <source>
        <dbReference type="Proteomes" id="UP000326759"/>
    </source>
</evidence>
<feature type="transmembrane region" description="Helical" evidence="1">
    <location>
        <begin position="139"/>
        <end position="161"/>
    </location>
</feature>
<keyword evidence="1" id="KW-0472">Membrane</keyword>
<dbReference type="SMART" id="SM00014">
    <property type="entry name" value="acidPPc"/>
    <property type="match status" value="1"/>
</dbReference>
<dbReference type="OrthoDB" id="10266771at2759"/>